<evidence type="ECO:0000313" key="3">
    <source>
        <dbReference type="Proteomes" id="UP000463138"/>
    </source>
</evidence>
<sequence>MTITRSQRAHVALMLYFCIMLSAFHCSMGHGQMSALQLNGSGILFCNTDNPGLSGVDLLLDPSAVGATASVDCSLVSAFVALALAAFFGLLGWLALRHSPPALYLFLANKPHRVAWPPANPRAPPLFA</sequence>
<keyword evidence="1" id="KW-1133">Transmembrane helix</keyword>
<reference evidence="2 3" key="1">
    <citation type="submission" date="2018-07" db="EMBL/GenBank/DDBJ databases">
        <title>Pseudomonas laoshanensis sp. nov., isolated from soil.</title>
        <authorList>
            <person name="Sun J."/>
            <person name="Yu L."/>
            <person name="Wang M."/>
            <person name="Zhang C."/>
        </authorList>
    </citation>
    <scope>NUCLEOTIDE SEQUENCE [LARGE SCALE GENOMIC DNA]</scope>
    <source>
        <strain evidence="2 3">Y22</strain>
    </source>
</reference>
<keyword evidence="1" id="KW-0472">Membrane</keyword>
<dbReference type="EMBL" id="QOVF01000007">
    <property type="protein sequence ID" value="KAA0691802.1"/>
    <property type="molecule type" value="Genomic_DNA"/>
</dbReference>
<dbReference type="RefSeq" id="WP_149333888.1">
    <property type="nucleotide sequence ID" value="NZ_QOVF01000007.1"/>
</dbReference>
<dbReference type="AlphaFoldDB" id="A0A7V7GPR7"/>
<evidence type="ECO:0000313" key="2">
    <source>
        <dbReference type="EMBL" id="KAA0691802.1"/>
    </source>
</evidence>
<proteinExistence type="predicted"/>
<dbReference type="OrthoDB" id="7017304at2"/>
<dbReference type="Pfam" id="PF11162">
    <property type="entry name" value="DUF2946"/>
    <property type="match status" value="1"/>
</dbReference>
<accession>A0A7V7GPR7</accession>
<protein>
    <submittedName>
        <fullName evidence="2">DUF2946 domain-containing protein</fullName>
    </submittedName>
</protein>
<dbReference type="InterPro" id="IPR021333">
    <property type="entry name" value="DUF2946"/>
</dbReference>
<feature type="transmembrane region" description="Helical" evidence="1">
    <location>
        <begin position="12"/>
        <end position="31"/>
    </location>
</feature>
<gene>
    <name evidence="2" type="ORF">DT594_16315</name>
</gene>
<dbReference type="Proteomes" id="UP000463138">
    <property type="component" value="Unassembled WGS sequence"/>
</dbReference>
<keyword evidence="3" id="KW-1185">Reference proteome</keyword>
<comment type="caution">
    <text evidence="2">The sequence shown here is derived from an EMBL/GenBank/DDBJ whole genome shotgun (WGS) entry which is preliminary data.</text>
</comment>
<evidence type="ECO:0000256" key="1">
    <source>
        <dbReference type="SAM" id="Phobius"/>
    </source>
</evidence>
<organism evidence="2 3">
    <name type="scientific">Halopseudomonas laoshanensis</name>
    <dbReference type="NCBI Taxonomy" id="2268758"/>
    <lineage>
        <taxon>Bacteria</taxon>
        <taxon>Pseudomonadati</taxon>
        <taxon>Pseudomonadota</taxon>
        <taxon>Gammaproteobacteria</taxon>
        <taxon>Pseudomonadales</taxon>
        <taxon>Pseudomonadaceae</taxon>
        <taxon>Halopseudomonas</taxon>
    </lineage>
</organism>
<name>A0A7V7GPR7_9GAMM</name>
<feature type="transmembrane region" description="Helical" evidence="1">
    <location>
        <begin position="75"/>
        <end position="96"/>
    </location>
</feature>
<keyword evidence="1" id="KW-0812">Transmembrane</keyword>